<comment type="caution">
    <text evidence="2">The sequence shown here is derived from an EMBL/GenBank/DDBJ whole genome shotgun (WGS) entry which is preliminary data.</text>
</comment>
<organism evidence="2">
    <name type="scientific">mine drainage metagenome</name>
    <dbReference type="NCBI Taxonomy" id="410659"/>
    <lineage>
        <taxon>unclassified sequences</taxon>
        <taxon>metagenomes</taxon>
        <taxon>ecological metagenomes</taxon>
    </lineage>
</organism>
<evidence type="ECO:0000256" key="1">
    <source>
        <dbReference type="SAM" id="Phobius"/>
    </source>
</evidence>
<dbReference type="AlphaFoldDB" id="E6QM61"/>
<keyword evidence="1" id="KW-0472">Membrane</keyword>
<name>E6QM61_9ZZZZ</name>
<reference evidence="2" key="1">
    <citation type="submission" date="2009-10" db="EMBL/GenBank/DDBJ databases">
        <title>Diversity of trophic interactions inside an arsenic-rich microbial ecosystem.</title>
        <authorList>
            <person name="Bertin P.N."/>
            <person name="Heinrich-Salmeron A."/>
            <person name="Pelletier E."/>
            <person name="Goulhen-Chollet F."/>
            <person name="Arsene-Ploetze F."/>
            <person name="Gallien S."/>
            <person name="Calteau A."/>
            <person name="Vallenet D."/>
            <person name="Casiot C."/>
            <person name="Chane-Woon-Ming B."/>
            <person name="Giloteaux L."/>
            <person name="Barakat M."/>
            <person name="Bonnefoy V."/>
            <person name="Bruneel O."/>
            <person name="Chandler M."/>
            <person name="Cleiss J."/>
            <person name="Duran R."/>
            <person name="Elbaz-Poulichet F."/>
            <person name="Fonknechten N."/>
            <person name="Lauga B."/>
            <person name="Mornico D."/>
            <person name="Ortet P."/>
            <person name="Schaeffer C."/>
            <person name="Siguier P."/>
            <person name="Alexander Thil Smith A."/>
            <person name="Van Dorsselaer A."/>
            <person name="Weissenbach J."/>
            <person name="Medigue C."/>
            <person name="Le Paslier D."/>
        </authorList>
    </citation>
    <scope>NUCLEOTIDE SEQUENCE</scope>
</reference>
<evidence type="ECO:0000313" key="2">
    <source>
        <dbReference type="EMBL" id="CBI08332.1"/>
    </source>
</evidence>
<gene>
    <name evidence="2" type="ORF">CARN6_1789</name>
</gene>
<sequence length="199" mass="21885">MSLLDTNAQNDTGTDEAKSRMAQSALIALLTFLLGAGVVYFFAHTPPVLDGQVTHVWVHPLHTVFTPTDAAGVQLPPETFDQVLVLAQIHLHNQTDKPVILKNFLTNLELPDGLHSSYAATATDYDRVFLAYPELVGLRSTVLPADSVIPPAANLDGMIVSSFRITKADWENHKAMNFEIDLKLHPRLILVPKVPITEM</sequence>
<feature type="transmembrane region" description="Helical" evidence="1">
    <location>
        <begin position="25"/>
        <end position="43"/>
    </location>
</feature>
<proteinExistence type="predicted"/>
<protein>
    <submittedName>
        <fullName evidence="2">Uncharacterized protein</fullName>
    </submittedName>
</protein>
<accession>E6QM61</accession>
<keyword evidence="1" id="KW-1133">Transmembrane helix</keyword>
<keyword evidence="1" id="KW-0812">Transmembrane</keyword>
<dbReference type="EMBL" id="CABQ01000207">
    <property type="protein sequence ID" value="CBI08332.1"/>
    <property type="molecule type" value="Genomic_DNA"/>
</dbReference>